<keyword evidence="3" id="KW-1185">Reference proteome</keyword>
<gene>
    <name evidence="2" type="ORF">ASIM_LOCUS19360</name>
</gene>
<protein>
    <submittedName>
        <fullName evidence="4">Pecanex-like protein</fullName>
    </submittedName>
</protein>
<accession>A0A0M3KG61</accession>
<proteinExistence type="predicted"/>
<name>A0A0M3KG61_ANISI</name>
<dbReference type="EMBL" id="UYRR01037105">
    <property type="protein sequence ID" value="VDK69097.1"/>
    <property type="molecule type" value="Genomic_DNA"/>
</dbReference>
<reference evidence="4" key="1">
    <citation type="submission" date="2017-02" db="UniProtKB">
        <authorList>
            <consortium name="WormBaseParasite"/>
        </authorList>
    </citation>
    <scope>IDENTIFICATION</scope>
</reference>
<keyword evidence="1" id="KW-1133">Transmembrane helix</keyword>
<evidence type="ECO:0000313" key="3">
    <source>
        <dbReference type="Proteomes" id="UP000267096"/>
    </source>
</evidence>
<dbReference type="AlphaFoldDB" id="A0A0M3KG61"/>
<feature type="transmembrane region" description="Helical" evidence="1">
    <location>
        <begin position="12"/>
        <end position="30"/>
    </location>
</feature>
<reference evidence="2 3" key="2">
    <citation type="submission" date="2018-11" db="EMBL/GenBank/DDBJ databases">
        <authorList>
            <consortium name="Pathogen Informatics"/>
        </authorList>
    </citation>
    <scope>NUCLEOTIDE SEQUENCE [LARGE SCALE GENOMIC DNA]</scope>
</reference>
<evidence type="ECO:0000313" key="2">
    <source>
        <dbReference type="EMBL" id="VDK69097.1"/>
    </source>
</evidence>
<keyword evidence="1" id="KW-0472">Membrane</keyword>
<organism evidence="4">
    <name type="scientific">Anisakis simplex</name>
    <name type="common">Herring worm</name>
    <dbReference type="NCBI Taxonomy" id="6269"/>
    <lineage>
        <taxon>Eukaryota</taxon>
        <taxon>Metazoa</taxon>
        <taxon>Ecdysozoa</taxon>
        <taxon>Nematoda</taxon>
        <taxon>Chromadorea</taxon>
        <taxon>Rhabditida</taxon>
        <taxon>Spirurina</taxon>
        <taxon>Ascaridomorpha</taxon>
        <taxon>Ascaridoidea</taxon>
        <taxon>Anisakidae</taxon>
        <taxon>Anisakis</taxon>
        <taxon>Anisakis simplex complex</taxon>
    </lineage>
</organism>
<evidence type="ECO:0000313" key="4">
    <source>
        <dbReference type="WBParaSite" id="ASIM_0001997301-mRNA-1"/>
    </source>
</evidence>
<keyword evidence="1" id="KW-0812">Transmembrane</keyword>
<sequence length="170" mass="18549">MQPFILVRFVQLSAQLAALYLLIMIGGLCTKLPFDQFIKEASFECISSLRSVGVNVKGWNMEPESDQYYGLNSEAQLVVEQLREAVEPDVSSNFTATSKPRNQSGDPVIGLLLSSQNSTSSDANMTTVSNGHADSNTSDFLSLNDSLNIFVHEKDNGSVSGICFSDFPVR</sequence>
<dbReference type="Proteomes" id="UP000267096">
    <property type="component" value="Unassembled WGS sequence"/>
</dbReference>
<evidence type="ECO:0000256" key="1">
    <source>
        <dbReference type="SAM" id="Phobius"/>
    </source>
</evidence>
<dbReference type="WBParaSite" id="ASIM_0001997301-mRNA-1">
    <property type="protein sequence ID" value="ASIM_0001997301-mRNA-1"/>
    <property type="gene ID" value="ASIM_0001997301"/>
</dbReference>